<keyword evidence="5" id="KW-0472">Membrane</keyword>
<dbReference type="Pfam" id="PF13416">
    <property type="entry name" value="SBP_bac_8"/>
    <property type="match status" value="1"/>
</dbReference>
<dbReference type="GO" id="GO:0015768">
    <property type="term" value="P:maltose transport"/>
    <property type="evidence" value="ECO:0007669"/>
    <property type="project" value="TreeGrafter"/>
</dbReference>
<dbReference type="PANTHER" id="PTHR30061:SF50">
    <property type="entry name" value="MALTOSE_MALTODEXTRIN-BINDING PERIPLASMIC PROTEIN"/>
    <property type="match status" value="1"/>
</dbReference>
<dbReference type="InterPro" id="IPR006060">
    <property type="entry name" value="Maltose/Cyclodextrin-bd"/>
</dbReference>
<dbReference type="Proteomes" id="UP000242850">
    <property type="component" value="Unassembled WGS sequence"/>
</dbReference>
<organism evidence="6 7">
    <name type="scientific">Caloramator fervidus</name>
    <dbReference type="NCBI Taxonomy" id="29344"/>
    <lineage>
        <taxon>Bacteria</taxon>
        <taxon>Bacillati</taxon>
        <taxon>Bacillota</taxon>
        <taxon>Clostridia</taxon>
        <taxon>Eubacteriales</taxon>
        <taxon>Clostridiaceae</taxon>
        <taxon>Caloramator</taxon>
    </lineage>
</organism>
<keyword evidence="3 5" id="KW-0762">Sugar transport</keyword>
<sequence>MKRFLSFVMTFVLVLSAFVGCSKPTSNQSQDINQQGELKPEEGATIVVWESQGAEGDFIKYAAQEFEKRYGIKVKFEPVESTQTVNKLQQDGPAGVGADIIAAPHDQLGKMVAAGLIQPNHNPERFKKDFLESAVQGVTYEGEVYGYPIGIETYALFYNKDIIKQPPKTFEEIIEFAKKYNNPKEKKYALMWNVGDPYYSYSFLSAFGGYVFGNNGTNKDDIGLNNEGAIEGAKYFKSLRNIYDVKQKDANYQFMSGQFENNKAAMIINGPWAVAGYKKAKVNFGVAPLPTMNGKQPISFSGVRGLYLSSFTKYPNAAKLFLDFVTSDEMLLKRFEMTGQIPPVKSLMDKPEIKDDPIVAGFMAQAQYSTPMPSIPQMSLVWEPLGAAFSAIWDGKMEPKEALDKAVQTIKDAIATQK</sequence>
<keyword evidence="5" id="KW-1003">Cell membrane</keyword>
<feature type="signal peptide" evidence="5">
    <location>
        <begin position="1"/>
        <end position="17"/>
    </location>
</feature>
<evidence type="ECO:0000256" key="2">
    <source>
        <dbReference type="ARBA" id="ARBA00022448"/>
    </source>
</evidence>
<evidence type="ECO:0000313" key="7">
    <source>
        <dbReference type="Proteomes" id="UP000242850"/>
    </source>
</evidence>
<proteinExistence type="inferred from homology"/>
<feature type="chain" id="PRO_5039748816" description="Maltodextrin-binding protein" evidence="5">
    <location>
        <begin position="18"/>
        <end position="418"/>
    </location>
</feature>
<dbReference type="InterPro" id="IPR006059">
    <property type="entry name" value="SBP"/>
</dbReference>
<dbReference type="PROSITE" id="PS51257">
    <property type="entry name" value="PROKAR_LIPOPROTEIN"/>
    <property type="match status" value="1"/>
</dbReference>
<keyword evidence="5" id="KW-0449">Lipoprotein</keyword>
<keyword evidence="7" id="KW-1185">Reference proteome</keyword>
<dbReference type="SUPFAM" id="SSF53850">
    <property type="entry name" value="Periplasmic binding protein-like II"/>
    <property type="match status" value="1"/>
</dbReference>
<dbReference type="GO" id="GO:0042956">
    <property type="term" value="P:maltodextrin transmembrane transport"/>
    <property type="evidence" value="ECO:0007669"/>
    <property type="project" value="TreeGrafter"/>
</dbReference>
<dbReference type="GO" id="GO:1901982">
    <property type="term" value="F:maltose binding"/>
    <property type="evidence" value="ECO:0007669"/>
    <property type="project" value="TreeGrafter"/>
</dbReference>
<comment type="similarity">
    <text evidence="1 5">Belongs to the bacterial solute-binding protein 1 family.</text>
</comment>
<evidence type="ECO:0000256" key="5">
    <source>
        <dbReference type="RuleBase" id="RU365005"/>
    </source>
</evidence>
<dbReference type="GO" id="GO:0055052">
    <property type="term" value="C:ATP-binding cassette (ABC) transporter complex, substrate-binding subunit-containing"/>
    <property type="evidence" value="ECO:0007669"/>
    <property type="project" value="TreeGrafter"/>
</dbReference>
<dbReference type="PRINTS" id="PR00181">
    <property type="entry name" value="MALTOSEBP"/>
</dbReference>
<dbReference type="OrthoDB" id="9766758at2"/>
<dbReference type="EMBL" id="FNUK01000001">
    <property type="protein sequence ID" value="SEF40180.1"/>
    <property type="molecule type" value="Genomic_DNA"/>
</dbReference>
<dbReference type="RefSeq" id="WP_103895179.1">
    <property type="nucleotide sequence ID" value="NZ_FNUK01000001.1"/>
</dbReference>
<protein>
    <recommendedName>
        <fullName evidence="5">Maltodextrin-binding protein</fullName>
    </recommendedName>
</protein>
<evidence type="ECO:0000256" key="4">
    <source>
        <dbReference type="ARBA" id="ARBA00022729"/>
    </source>
</evidence>
<dbReference type="GO" id="GO:0015144">
    <property type="term" value="F:carbohydrate transmembrane transporter activity"/>
    <property type="evidence" value="ECO:0007669"/>
    <property type="project" value="InterPro"/>
</dbReference>
<reference evidence="7" key="1">
    <citation type="submission" date="2016-10" db="EMBL/GenBank/DDBJ databases">
        <authorList>
            <person name="Varghese N."/>
            <person name="Submissions S."/>
        </authorList>
    </citation>
    <scope>NUCLEOTIDE SEQUENCE [LARGE SCALE GENOMIC DNA]</scope>
    <source>
        <strain evidence="7">DSM 5463</strain>
    </source>
</reference>
<keyword evidence="2 5" id="KW-0813">Transport</keyword>
<name>A0A1H5RPI1_9CLOT</name>
<dbReference type="Gene3D" id="3.40.190.10">
    <property type="entry name" value="Periplasmic binding protein-like II"/>
    <property type="match status" value="2"/>
</dbReference>
<evidence type="ECO:0000256" key="3">
    <source>
        <dbReference type="ARBA" id="ARBA00022597"/>
    </source>
</evidence>
<keyword evidence="4 5" id="KW-0732">Signal</keyword>
<dbReference type="CDD" id="cd13586">
    <property type="entry name" value="PBP2_Maltose_binding_like"/>
    <property type="match status" value="1"/>
</dbReference>
<dbReference type="PANTHER" id="PTHR30061">
    <property type="entry name" value="MALTOSE-BINDING PERIPLASMIC PROTEIN"/>
    <property type="match status" value="1"/>
</dbReference>
<dbReference type="AlphaFoldDB" id="A0A1H5RPI1"/>
<gene>
    <name evidence="6" type="ORF">SAMN05660865_00151</name>
</gene>
<evidence type="ECO:0000313" key="6">
    <source>
        <dbReference type="EMBL" id="SEF40180.1"/>
    </source>
</evidence>
<comment type="subcellular location">
    <subcellularLocation>
        <location evidence="5">Cell membrane</location>
        <topology evidence="5">Lipid-anchor</topology>
    </subcellularLocation>
</comment>
<accession>A0A1H5RPI1</accession>
<evidence type="ECO:0000256" key="1">
    <source>
        <dbReference type="ARBA" id="ARBA00008520"/>
    </source>
</evidence>